<keyword evidence="1" id="KW-0812">Transmembrane</keyword>
<evidence type="ECO:0000313" key="4">
    <source>
        <dbReference type="Proteomes" id="UP000515450"/>
    </source>
</evidence>
<dbReference type="AlphaFoldDB" id="A0A7G5E700"/>
<dbReference type="SUPFAM" id="SSF51126">
    <property type="entry name" value="Pectin lyase-like"/>
    <property type="match status" value="1"/>
</dbReference>
<keyword evidence="1" id="KW-0472">Membrane</keyword>
<feature type="transmembrane region" description="Helical" evidence="1">
    <location>
        <begin position="9"/>
        <end position="30"/>
    </location>
</feature>
<protein>
    <recommendedName>
        <fullName evidence="2">Rhamnogalacturonase A/B/Epimerase-like pectate lyase domain-containing protein</fullName>
    </recommendedName>
</protein>
<proteinExistence type="predicted"/>
<evidence type="ECO:0000256" key="1">
    <source>
        <dbReference type="SAM" id="Phobius"/>
    </source>
</evidence>
<dbReference type="RefSeq" id="WP_182330489.1">
    <property type="nucleotide sequence ID" value="NZ_CP058555.1"/>
</dbReference>
<keyword evidence="4" id="KW-1185">Reference proteome</keyword>
<evidence type="ECO:0000259" key="2">
    <source>
        <dbReference type="Pfam" id="PF12708"/>
    </source>
</evidence>
<dbReference type="InterPro" id="IPR006626">
    <property type="entry name" value="PbH1"/>
</dbReference>
<dbReference type="InterPro" id="IPR012334">
    <property type="entry name" value="Pectin_lyas_fold"/>
</dbReference>
<dbReference type="Pfam" id="PF12708">
    <property type="entry name" value="Pect-lyase_RHGA_epim"/>
    <property type="match status" value="1"/>
</dbReference>
<reference evidence="3 4" key="1">
    <citation type="journal article" date="2020" name="G3 (Bethesda)">
        <title>CeMbio - The Caenorhabditis elegans Microbiome Resource.</title>
        <authorList>
            <person name="Dirksen P."/>
            <person name="Assie A."/>
            <person name="Zimmermann J."/>
            <person name="Zhang F."/>
            <person name="Tietje A.M."/>
            <person name="Marsh S.A."/>
            <person name="Felix M.A."/>
            <person name="Shapira M."/>
            <person name="Kaleta C."/>
            <person name="Schulenburg H."/>
            <person name="Samuel B."/>
        </authorList>
    </citation>
    <scope>NUCLEOTIDE SEQUENCE [LARGE SCALE GENOMIC DNA]</scope>
    <source>
        <strain evidence="3 4">BIGb0170</strain>
    </source>
</reference>
<dbReference type="SMART" id="SM00710">
    <property type="entry name" value="PbH1"/>
    <property type="match status" value="6"/>
</dbReference>
<organism evidence="3 4">
    <name type="scientific">Sphingobacterium paramultivorum</name>
    <dbReference type="NCBI Taxonomy" id="2886510"/>
    <lineage>
        <taxon>Bacteria</taxon>
        <taxon>Pseudomonadati</taxon>
        <taxon>Bacteroidota</taxon>
        <taxon>Sphingobacteriia</taxon>
        <taxon>Sphingobacteriales</taxon>
        <taxon>Sphingobacteriaceae</taxon>
        <taxon>Sphingobacterium</taxon>
    </lineage>
</organism>
<dbReference type="InterPro" id="IPR011050">
    <property type="entry name" value="Pectin_lyase_fold/virulence"/>
</dbReference>
<gene>
    <name evidence="3" type="ORF">HS960_19895</name>
</gene>
<sequence length="531" mass="59012">MKNRNLNKLIFIIMAILIVFFSFLINNSFFSMLEKKEVSNLHQVNEFKAKADVSRDSEIKDEQQLKIVKENNVLDIAKIEPKAAQENTIYVSQFGVRGDGKTDDAPAIRKAIQYARDNKISKIVFDAKTYLLSSTVNGIYLPLYSNLTFIGKGEKTVLLQAGGKLENGDPKIFFSEDYVENIGFSNLTIDLNGTANLCPQVIKRANIAIGAKRARNVNISKIIFKNNAGRQTIMLGSSLKNKGVFDVVVSNCKFINVGNGVKGNNIQTDHSCIYVVAERFTCNNNTFYNPPISNQLPVSTAIESHSDFARVEGNTISNFKNAFNIVATVSSHVNSSYRNNTCNNVMRLAEFWVWNNNTMDNIIIENNKLTQIIPTEAFSLTKQVKTPINNLVISQNYIEYVGSRSSKYSFPSIISASIKNLTIENNVFKNLPSGVLLSTSKVGETPKITITGNKVIDCGNTNANNSITYHTAFLLNGTDGGELLIDGNTIQNSSDKGFIERGVILDNNWRRKNLGSNVYDKVSSKILDNRK</sequence>
<dbReference type="EMBL" id="CP058555">
    <property type="protein sequence ID" value="QMV69775.1"/>
    <property type="molecule type" value="Genomic_DNA"/>
</dbReference>
<keyword evidence="1" id="KW-1133">Transmembrane helix</keyword>
<name>A0A7G5E700_9SPHI</name>
<dbReference type="Proteomes" id="UP000515450">
    <property type="component" value="Chromosome"/>
</dbReference>
<accession>A0A7G5E700</accession>
<dbReference type="Gene3D" id="2.160.20.10">
    <property type="entry name" value="Single-stranded right-handed beta-helix, Pectin lyase-like"/>
    <property type="match status" value="1"/>
</dbReference>
<evidence type="ECO:0000313" key="3">
    <source>
        <dbReference type="EMBL" id="QMV69775.1"/>
    </source>
</evidence>
<dbReference type="InterPro" id="IPR024535">
    <property type="entry name" value="RHGA/B-epi-like_pectate_lyase"/>
</dbReference>
<feature type="domain" description="Rhamnogalacturonase A/B/Epimerase-like pectate lyase" evidence="2">
    <location>
        <begin position="91"/>
        <end position="320"/>
    </location>
</feature>